<feature type="compositionally biased region" description="Low complexity" evidence="15">
    <location>
        <begin position="806"/>
        <end position="824"/>
    </location>
</feature>
<feature type="compositionally biased region" description="Basic and acidic residues" evidence="15">
    <location>
        <begin position="668"/>
        <end position="691"/>
    </location>
</feature>
<dbReference type="EMBL" id="JASNQZ010000010">
    <property type="protein sequence ID" value="KAL0952486.1"/>
    <property type="molecule type" value="Genomic_DNA"/>
</dbReference>
<dbReference type="PROSITE" id="PS50868">
    <property type="entry name" value="POST_SET"/>
    <property type="match status" value="1"/>
</dbReference>
<dbReference type="Pfam" id="PF17907">
    <property type="entry name" value="AWS"/>
    <property type="match status" value="1"/>
</dbReference>
<keyword evidence="20" id="KW-1185">Reference proteome</keyword>
<evidence type="ECO:0000256" key="12">
    <source>
        <dbReference type="ARBA" id="ARBA00023242"/>
    </source>
</evidence>
<feature type="compositionally biased region" description="Basic residues" evidence="15">
    <location>
        <begin position="785"/>
        <end position="797"/>
    </location>
</feature>
<evidence type="ECO:0000256" key="6">
    <source>
        <dbReference type="ARBA" id="ARBA00022491"/>
    </source>
</evidence>
<feature type="domain" description="SET" evidence="16">
    <location>
        <begin position="283"/>
        <end position="400"/>
    </location>
</feature>
<feature type="region of interest" description="Disordered" evidence="15">
    <location>
        <begin position="751"/>
        <end position="771"/>
    </location>
</feature>
<keyword evidence="5" id="KW-0158">Chromosome</keyword>
<evidence type="ECO:0000256" key="7">
    <source>
        <dbReference type="ARBA" id="ARBA00022603"/>
    </source>
</evidence>
<comment type="caution">
    <text evidence="19">The sequence shown here is derived from an EMBL/GenBank/DDBJ whole genome shotgun (WGS) entry which is preliminary data.</text>
</comment>
<evidence type="ECO:0000259" key="17">
    <source>
        <dbReference type="PROSITE" id="PS50868"/>
    </source>
</evidence>
<dbReference type="PROSITE" id="PS51215">
    <property type="entry name" value="AWS"/>
    <property type="match status" value="1"/>
</dbReference>
<comment type="catalytic activity">
    <reaction evidence="14">
        <text>L-lysyl(36)-[histone H3] + 3 S-adenosyl-L-methionine = N(6),N(6),N(6)-trimethyl-L-lysyl(36)-[histone H3] + 3 S-adenosyl-L-homocysteine + 3 H(+)</text>
        <dbReference type="Rhea" id="RHEA:60324"/>
        <dbReference type="Rhea" id="RHEA-COMP:9785"/>
        <dbReference type="Rhea" id="RHEA-COMP:15536"/>
        <dbReference type="ChEBI" id="CHEBI:15378"/>
        <dbReference type="ChEBI" id="CHEBI:29969"/>
        <dbReference type="ChEBI" id="CHEBI:57856"/>
        <dbReference type="ChEBI" id="CHEBI:59789"/>
        <dbReference type="ChEBI" id="CHEBI:61961"/>
        <dbReference type="EC" id="2.1.1.359"/>
    </reaction>
</comment>
<dbReference type="CDD" id="cd19172">
    <property type="entry name" value="SET_SETD2"/>
    <property type="match status" value="1"/>
</dbReference>
<feature type="compositionally biased region" description="Pro residues" evidence="15">
    <location>
        <begin position="631"/>
        <end position="640"/>
    </location>
</feature>
<keyword evidence="6" id="KW-0678">Repressor</keyword>
<protein>
    <recommendedName>
        <fullName evidence="4">Histone-lysine N-methyltransferase, H3 lysine-36 specific</fullName>
        <ecNumber evidence="3">2.1.1.359</ecNumber>
    </recommendedName>
    <alternativeName>
        <fullName evidence="13">SET domain-containing protein 2</fullName>
    </alternativeName>
</protein>
<evidence type="ECO:0000256" key="13">
    <source>
        <dbReference type="ARBA" id="ARBA00030091"/>
    </source>
</evidence>
<evidence type="ECO:0000256" key="2">
    <source>
        <dbReference type="ARBA" id="ARBA00004286"/>
    </source>
</evidence>
<keyword evidence="9" id="KW-0949">S-adenosyl-L-methionine</keyword>
<dbReference type="InterPro" id="IPR050777">
    <property type="entry name" value="SET2_Histone-Lys_MeTrsfase"/>
</dbReference>
<name>A0ABR3J9X2_9AGAR</name>
<dbReference type="Pfam" id="PF00856">
    <property type="entry name" value="SET"/>
    <property type="match status" value="1"/>
</dbReference>
<sequence length="919" mass="101161">MARPPRQGKKTSRTPSPSPGLESEDEFGVASFKKPPSRTPASAPNRVMKVEEGTVVKEEAAVVKLEANMANGDGLFLDTIEGSVLSSATQVVDTGPTASGMFYQSSVAQDQPRVSLNIAGSEDVDVEMKFSAEPPVESLLSPNMPPPPSASTSTPSGSHEPSPSPAIENVSPTKASSSSKSKKAKKPEPQLIGHLPIARDAAMATFTEIPANHYQYGTLGRSREALESMTCECTYDHGVDDTDAACGPNSDCINRLTQVECLPDDCRCGDFCQNQRFQKKEYAPIEIVQTEMKGFGLRAARNIERDDFIYEYVGDVVNSPSFKKRMRDYAEEGIRHFYFMMLQKDEFVDATKRGGIGRFANHSCNPNCFVAKWTVGDHVRMGIFANRRIKQHEELTFNYNVDRYGHDPQPCYCGEPNCVGFLGGKTQTDIATMDDLYLDALGITDENDLMELKGTKKKKGKRIDDPDFMPEIRPILDKEVPKIIAALRQTPSRKVLLKIMTRIKMTEDPSPLRQIMRLRGFSAMTNIMEDHAGDSDIILTAMETVKTWPLVAQNKAQDSKILDHVKTLTQSQNENIQSIAQKPGDDDNSEQPVSTPAKRSRLTMPKTRHRERLHLRPLTPPPPEPPKKRTPSPPRRPPSPTLDLSKTAVSGVLARIKAENQARAAAEAAEREKQAAEERAAEAAEKRRRELSGAAKKSRPKKKQETPEEKAANKEKRLLKLVGAVVINAMGKYSKQLGHDAFKEEAKKLTQTIADKEKTRPSYADSRLESLSAEKTEKIKEFAKQHMKKVMHRKKKEARAPGLSHASSSSALDTRATSSTATDTPDYKETEDAIMAEMGLDNVAMDVDDQEEEEGGDDDNGAEADGVNSHPLGDGGTDVPMGEPSDDPPDPSGLASDPRRRHPNEDTARRAIAGQNSSC</sequence>
<dbReference type="PROSITE" id="PS51568">
    <property type="entry name" value="SAM_MT43_SET2_1"/>
    <property type="match status" value="1"/>
</dbReference>
<organism evidence="19 20">
    <name type="scientific">Hohenbuehelia grisea</name>
    <dbReference type="NCBI Taxonomy" id="104357"/>
    <lineage>
        <taxon>Eukaryota</taxon>
        <taxon>Fungi</taxon>
        <taxon>Dikarya</taxon>
        <taxon>Basidiomycota</taxon>
        <taxon>Agaricomycotina</taxon>
        <taxon>Agaricomycetes</taxon>
        <taxon>Agaricomycetidae</taxon>
        <taxon>Agaricales</taxon>
        <taxon>Pleurotineae</taxon>
        <taxon>Pleurotaceae</taxon>
        <taxon>Hohenbuehelia</taxon>
    </lineage>
</organism>
<evidence type="ECO:0000256" key="4">
    <source>
        <dbReference type="ARBA" id="ARBA00018028"/>
    </source>
</evidence>
<dbReference type="Proteomes" id="UP001556367">
    <property type="component" value="Unassembled WGS sequence"/>
</dbReference>
<keyword evidence="11" id="KW-0804">Transcription</keyword>
<reference evidence="20" key="1">
    <citation type="submission" date="2024-06" db="EMBL/GenBank/DDBJ databases">
        <title>Multi-omics analyses provide insights into the biosynthesis of the anticancer antibiotic pleurotin in Hohenbuehelia grisea.</title>
        <authorList>
            <person name="Weaver J.A."/>
            <person name="Alberti F."/>
        </authorList>
    </citation>
    <scope>NUCLEOTIDE SEQUENCE [LARGE SCALE GENOMIC DNA]</scope>
    <source>
        <strain evidence="20">T-177</strain>
    </source>
</reference>
<feature type="compositionally biased region" description="Acidic residues" evidence="15">
    <location>
        <begin position="846"/>
        <end position="862"/>
    </location>
</feature>
<feature type="domain" description="AWS" evidence="18">
    <location>
        <begin position="226"/>
        <end position="281"/>
    </location>
</feature>
<dbReference type="InterPro" id="IPR006560">
    <property type="entry name" value="AWS_dom"/>
</dbReference>
<evidence type="ECO:0000256" key="1">
    <source>
        <dbReference type="ARBA" id="ARBA00004123"/>
    </source>
</evidence>
<evidence type="ECO:0000256" key="15">
    <source>
        <dbReference type="SAM" id="MobiDB-lite"/>
    </source>
</evidence>
<keyword evidence="12" id="KW-0539">Nucleus</keyword>
<dbReference type="InterPro" id="IPR025788">
    <property type="entry name" value="Set2_fungi"/>
</dbReference>
<keyword evidence="7" id="KW-0489">Methyltransferase</keyword>
<feature type="region of interest" description="Disordered" evidence="15">
    <location>
        <begin position="664"/>
        <end position="716"/>
    </location>
</feature>
<evidence type="ECO:0000256" key="10">
    <source>
        <dbReference type="ARBA" id="ARBA00023015"/>
    </source>
</evidence>
<feature type="region of interest" description="Disordered" evidence="15">
    <location>
        <begin position="579"/>
        <end position="646"/>
    </location>
</feature>
<evidence type="ECO:0000313" key="19">
    <source>
        <dbReference type="EMBL" id="KAL0952486.1"/>
    </source>
</evidence>
<dbReference type="PROSITE" id="PS50280">
    <property type="entry name" value="SET"/>
    <property type="match status" value="1"/>
</dbReference>
<evidence type="ECO:0000259" key="16">
    <source>
        <dbReference type="PROSITE" id="PS50280"/>
    </source>
</evidence>
<dbReference type="Pfam" id="PF08236">
    <property type="entry name" value="SRI"/>
    <property type="match status" value="1"/>
</dbReference>
<dbReference type="SMART" id="SM00508">
    <property type="entry name" value="PostSET"/>
    <property type="match status" value="1"/>
</dbReference>
<dbReference type="SUPFAM" id="SSF82199">
    <property type="entry name" value="SET domain"/>
    <property type="match status" value="1"/>
</dbReference>
<dbReference type="InterPro" id="IPR044437">
    <property type="entry name" value="SETD2/Set2_SET"/>
</dbReference>
<feature type="domain" description="Post-SET" evidence="17">
    <location>
        <begin position="407"/>
        <end position="423"/>
    </location>
</feature>
<dbReference type="InterPro" id="IPR003616">
    <property type="entry name" value="Post-SET_dom"/>
</dbReference>
<dbReference type="SMART" id="SM00570">
    <property type="entry name" value="AWS"/>
    <property type="match status" value="1"/>
</dbReference>
<feature type="region of interest" description="Disordered" evidence="15">
    <location>
        <begin position="784"/>
        <end position="919"/>
    </location>
</feature>
<dbReference type="InterPro" id="IPR038190">
    <property type="entry name" value="SRI_sf"/>
</dbReference>
<evidence type="ECO:0000256" key="9">
    <source>
        <dbReference type="ARBA" id="ARBA00022691"/>
    </source>
</evidence>
<evidence type="ECO:0000256" key="14">
    <source>
        <dbReference type="ARBA" id="ARBA00047545"/>
    </source>
</evidence>
<dbReference type="Gene3D" id="2.170.270.10">
    <property type="entry name" value="SET domain"/>
    <property type="match status" value="1"/>
</dbReference>
<feature type="region of interest" description="Disordered" evidence="15">
    <location>
        <begin position="136"/>
        <end position="193"/>
    </location>
</feature>
<keyword evidence="10" id="KW-0805">Transcription regulation</keyword>
<feature type="region of interest" description="Disordered" evidence="15">
    <location>
        <begin position="1"/>
        <end position="45"/>
    </location>
</feature>
<dbReference type="SMART" id="SM00317">
    <property type="entry name" value="SET"/>
    <property type="match status" value="1"/>
</dbReference>
<dbReference type="Gene3D" id="1.10.1740.100">
    <property type="entry name" value="Set2, Rpb1 interacting domain"/>
    <property type="match status" value="1"/>
</dbReference>
<dbReference type="PANTHER" id="PTHR22884">
    <property type="entry name" value="SET DOMAIN PROTEINS"/>
    <property type="match status" value="1"/>
</dbReference>
<evidence type="ECO:0000256" key="8">
    <source>
        <dbReference type="ARBA" id="ARBA00022679"/>
    </source>
</evidence>
<dbReference type="EC" id="2.1.1.359" evidence="3"/>
<comment type="subcellular location">
    <subcellularLocation>
        <location evidence="2">Chromosome</location>
    </subcellularLocation>
    <subcellularLocation>
        <location evidence="1">Nucleus</location>
    </subcellularLocation>
</comment>
<gene>
    <name evidence="19" type="ORF">HGRIS_006750</name>
</gene>
<dbReference type="InterPro" id="IPR046341">
    <property type="entry name" value="SET_dom_sf"/>
</dbReference>
<accession>A0ABR3J9X2</accession>
<feature type="compositionally biased region" description="Basic residues" evidence="15">
    <location>
        <begin position="1"/>
        <end position="12"/>
    </location>
</feature>
<evidence type="ECO:0000256" key="3">
    <source>
        <dbReference type="ARBA" id="ARBA00012178"/>
    </source>
</evidence>
<evidence type="ECO:0000313" key="20">
    <source>
        <dbReference type="Proteomes" id="UP001556367"/>
    </source>
</evidence>
<evidence type="ECO:0000259" key="18">
    <source>
        <dbReference type="PROSITE" id="PS51215"/>
    </source>
</evidence>
<feature type="compositionally biased region" description="Basic and acidic residues" evidence="15">
    <location>
        <begin position="703"/>
        <end position="716"/>
    </location>
</feature>
<keyword evidence="8" id="KW-0808">Transferase</keyword>
<feature type="compositionally biased region" description="Basic residues" evidence="15">
    <location>
        <begin position="598"/>
        <end position="615"/>
    </location>
</feature>
<evidence type="ECO:0000256" key="11">
    <source>
        <dbReference type="ARBA" id="ARBA00023163"/>
    </source>
</evidence>
<evidence type="ECO:0000256" key="5">
    <source>
        <dbReference type="ARBA" id="ARBA00022454"/>
    </source>
</evidence>
<dbReference type="InterPro" id="IPR001214">
    <property type="entry name" value="SET_dom"/>
</dbReference>
<dbReference type="InterPro" id="IPR013257">
    <property type="entry name" value="SRI"/>
</dbReference>
<proteinExistence type="predicted"/>